<comment type="caution">
    <text evidence="1">The sequence shown here is derived from an EMBL/GenBank/DDBJ whole genome shotgun (WGS) entry which is preliminary data.</text>
</comment>
<dbReference type="Proteomes" id="UP000887013">
    <property type="component" value="Unassembled WGS sequence"/>
</dbReference>
<evidence type="ECO:0000313" key="2">
    <source>
        <dbReference type="Proteomes" id="UP000887013"/>
    </source>
</evidence>
<organism evidence="1 2">
    <name type="scientific">Nephila pilipes</name>
    <name type="common">Giant wood spider</name>
    <name type="synonym">Nephila maculata</name>
    <dbReference type="NCBI Taxonomy" id="299642"/>
    <lineage>
        <taxon>Eukaryota</taxon>
        <taxon>Metazoa</taxon>
        <taxon>Ecdysozoa</taxon>
        <taxon>Arthropoda</taxon>
        <taxon>Chelicerata</taxon>
        <taxon>Arachnida</taxon>
        <taxon>Araneae</taxon>
        <taxon>Araneomorphae</taxon>
        <taxon>Entelegynae</taxon>
        <taxon>Araneoidea</taxon>
        <taxon>Nephilidae</taxon>
        <taxon>Nephila</taxon>
    </lineage>
</organism>
<sequence length="118" mass="13622">MMVTSSRSRTNLLHFFTPTAPSKRERDRHCAEEIGREQSFGASSSNSLILVSNVTQWRISWEGRRAFHALEKNCTPAFLDESYHCALWDLTQLYQILFAVRFQQNTILAVLTSLEKID</sequence>
<reference evidence="1" key="1">
    <citation type="submission" date="2020-08" db="EMBL/GenBank/DDBJ databases">
        <title>Multicomponent nature underlies the extraordinary mechanical properties of spider dragline silk.</title>
        <authorList>
            <person name="Kono N."/>
            <person name="Nakamura H."/>
            <person name="Mori M."/>
            <person name="Yoshida Y."/>
            <person name="Ohtoshi R."/>
            <person name="Malay A.D."/>
            <person name="Moran D.A.P."/>
            <person name="Tomita M."/>
            <person name="Numata K."/>
            <person name="Arakawa K."/>
        </authorList>
    </citation>
    <scope>NUCLEOTIDE SEQUENCE</scope>
</reference>
<dbReference type="EMBL" id="BMAW01001101">
    <property type="protein sequence ID" value="GFS72556.1"/>
    <property type="molecule type" value="Genomic_DNA"/>
</dbReference>
<evidence type="ECO:0000313" key="1">
    <source>
        <dbReference type="EMBL" id="GFS72556.1"/>
    </source>
</evidence>
<accession>A0A8X6MQN5</accession>
<protein>
    <submittedName>
        <fullName evidence="1">Uncharacterized protein</fullName>
    </submittedName>
</protein>
<proteinExistence type="predicted"/>
<gene>
    <name evidence="1" type="ORF">NPIL_568611</name>
</gene>
<keyword evidence="2" id="KW-1185">Reference proteome</keyword>
<dbReference type="AlphaFoldDB" id="A0A8X6MQN5"/>
<name>A0A8X6MQN5_NEPPI</name>